<organism evidence="2 3">
    <name type="scientific">Colius striatus</name>
    <name type="common">Speckled mousebird</name>
    <dbReference type="NCBI Taxonomy" id="57412"/>
    <lineage>
        <taxon>Eukaryota</taxon>
        <taxon>Metazoa</taxon>
        <taxon>Chordata</taxon>
        <taxon>Craniata</taxon>
        <taxon>Vertebrata</taxon>
        <taxon>Euteleostomi</taxon>
        <taxon>Archelosauria</taxon>
        <taxon>Archosauria</taxon>
        <taxon>Dinosauria</taxon>
        <taxon>Saurischia</taxon>
        <taxon>Theropoda</taxon>
        <taxon>Coelurosauria</taxon>
        <taxon>Aves</taxon>
        <taxon>Neognathae</taxon>
        <taxon>Neoaves</taxon>
        <taxon>Telluraves</taxon>
        <taxon>Coraciimorphae</taxon>
        <taxon>Coliiformes</taxon>
        <taxon>Coliidae</taxon>
        <taxon>Colius</taxon>
    </lineage>
</organism>
<proteinExistence type="predicted"/>
<name>A0A091KKE0_COLST</name>
<reference evidence="2 3" key="1">
    <citation type="submission" date="2014-04" db="EMBL/GenBank/DDBJ databases">
        <title>Genome evolution of avian class.</title>
        <authorList>
            <person name="Zhang G."/>
            <person name="Li C."/>
        </authorList>
    </citation>
    <scope>NUCLEOTIDE SEQUENCE [LARGE SCALE GENOMIC DNA]</scope>
    <source>
        <strain evidence="2">BGI_N325</strain>
    </source>
</reference>
<accession>A0A091KKE0</accession>
<evidence type="ECO:0000256" key="1">
    <source>
        <dbReference type="SAM" id="MobiDB-lite"/>
    </source>
</evidence>
<keyword evidence="3" id="KW-1185">Reference proteome</keyword>
<dbReference type="EMBL" id="KK531979">
    <property type="protein sequence ID" value="KFP28309.1"/>
    <property type="molecule type" value="Genomic_DNA"/>
</dbReference>
<feature type="region of interest" description="Disordered" evidence="1">
    <location>
        <begin position="122"/>
        <end position="148"/>
    </location>
</feature>
<dbReference type="Pfam" id="PF07004">
    <property type="entry name" value="SHIPPO-rpt"/>
    <property type="match status" value="3"/>
</dbReference>
<feature type="region of interest" description="Disordered" evidence="1">
    <location>
        <begin position="1"/>
        <end position="25"/>
    </location>
</feature>
<evidence type="ECO:0000313" key="2">
    <source>
        <dbReference type="EMBL" id="KFP28309.1"/>
    </source>
</evidence>
<dbReference type="PANTHER" id="PTHR21580">
    <property type="entry name" value="SHIPPO-1-RELATED"/>
    <property type="match status" value="1"/>
</dbReference>
<dbReference type="AlphaFoldDB" id="A0A091KKE0"/>
<protein>
    <submittedName>
        <fullName evidence="2">Outer dense fiber protein 3</fullName>
    </submittedName>
</protein>
<dbReference type="GO" id="GO:0005856">
    <property type="term" value="C:cytoskeleton"/>
    <property type="evidence" value="ECO:0007669"/>
    <property type="project" value="TreeGrafter"/>
</dbReference>
<sequence length="166" mass="17857">QKGPWVGPWRPHRPRGPIMAQFTSPGPKYSLPGTTGCQDHCITKAKAPAYTMRGAKAPAPQSCSPGPAYYIPASITRNGKYVAPAQHICGRPKEKTEVTPGPGDYSTEESCKHLYKRAPAQSMSFRHKAKTQQGPGPAAYTLPRQLGPHTACSPASPCYSLRGKSE</sequence>
<feature type="non-terminal residue" evidence="2">
    <location>
        <position position="166"/>
    </location>
</feature>
<dbReference type="InterPro" id="IPR051291">
    <property type="entry name" value="CIMAP"/>
</dbReference>
<dbReference type="InterPro" id="IPR010736">
    <property type="entry name" value="SHIPPO-rpt"/>
</dbReference>
<feature type="non-terminal residue" evidence="2">
    <location>
        <position position="1"/>
    </location>
</feature>
<dbReference type="Proteomes" id="UP000053615">
    <property type="component" value="Unassembled WGS sequence"/>
</dbReference>
<evidence type="ECO:0000313" key="3">
    <source>
        <dbReference type="Proteomes" id="UP000053615"/>
    </source>
</evidence>
<gene>
    <name evidence="2" type="ORF">N325_07149</name>
</gene>
<dbReference type="PANTHER" id="PTHR21580:SF28">
    <property type="entry name" value="BOREALIN N-TERMINAL DOMAIN-CONTAINING PROTEIN-RELATED"/>
    <property type="match status" value="1"/>
</dbReference>